<keyword evidence="1" id="KW-0560">Oxidoreductase</keyword>
<dbReference type="InterPro" id="IPR013149">
    <property type="entry name" value="ADH-like_C"/>
</dbReference>
<name>A0A328BGI1_9CAUL</name>
<dbReference type="FunFam" id="3.40.50.720:FF:000121">
    <property type="entry name" value="Prostaglandin reductase 2"/>
    <property type="match status" value="1"/>
</dbReference>
<keyword evidence="5" id="KW-1185">Reference proteome</keyword>
<dbReference type="GO" id="GO:0016628">
    <property type="term" value="F:oxidoreductase activity, acting on the CH-CH group of donors, NAD or NADP as acceptor"/>
    <property type="evidence" value="ECO:0007669"/>
    <property type="project" value="InterPro"/>
</dbReference>
<evidence type="ECO:0000313" key="4">
    <source>
        <dbReference type="EMBL" id="RAK65641.1"/>
    </source>
</evidence>
<protein>
    <submittedName>
        <fullName evidence="4">NADP-dependent oxidoreductase</fullName>
    </submittedName>
</protein>
<comment type="caution">
    <text evidence="4">The sequence shown here is derived from an EMBL/GenBank/DDBJ whole genome shotgun (WGS) entry which is preliminary data.</text>
</comment>
<dbReference type="OrthoDB" id="9805663at2"/>
<dbReference type="Pfam" id="PF00107">
    <property type="entry name" value="ADH_zinc_N"/>
    <property type="match status" value="1"/>
</dbReference>
<dbReference type="PANTHER" id="PTHR43205:SF7">
    <property type="entry name" value="PROSTAGLANDIN REDUCTASE 1"/>
    <property type="match status" value="1"/>
</dbReference>
<dbReference type="AlphaFoldDB" id="A0A328BGI1"/>
<dbReference type="InterPro" id="IPR036291">
    <property type="entry name" value="NAD(P)-bd_dom_sf"/>
</dbReference>
<gene>
    <name evidence="4" type="ORF">DJ019_11850</name>
</gene>
<dbReference type="CDD" id="cd05288">
    <property type="entry name" value="PGDH"/>
    <property type="match status" value="1"/>
</dbReference>
<organism evidence="4 5">
    <name type="scientific">Phenylobacterium kunshanense</name>
    <dbReference type="NCBI Taxonomy" id="1445034"/>
    <lineage>
        <taxon>Bacteria</taxon>
        <taxon>Pseudomonadati</taxon>
        <taxon>Pseudomonadota</taxon>
        <taxon>Alphaproteobacteria</taxon>
        <taxon>Caulobacterales</taxon>
        <taxon>Caulobacteraceae</taxon>
        <taxon>Phenylobacterium</taxon>
    </lineage>
</organism>
<proteinExistence type="predicted"/>
<dbReference type="RefSeq" id="WP_111276237.1">
    <property type="nucleotide sequence ID" value="NZ_QFYS01000004.1"/>
</dbReference>
<dbReference type="InterPro" id="IPR041694">
    <property type="entry name" value="ADH_N_2"/>
</dbReference>
<dbReference type="InterPro" id="IPR011032">
    <property type="entry name" value="GroES-like_sf"/>
</dbReference>
<dbReference type="Pfam" id="PF16884">
    <property type="entry name" value="ADH_N_2"/>
    <property type="match status" value="1"/>
</dbReference>
<evidence type="ECO:0000259" key="2">
    <source>
        <dbReference type="Pfam" id="PF00107"/>
    </source>
</evidence>
<dbReference type="SUPFAM" id="SSF51735">
    <property type="entry name" value="NAD(P)-binding Rossmann-fold domains"/>
    <property type="match status" value="1"/>
</dbReference>
<dbReference type="InterPro" id="IPR045010">
    <property type="entry name" value="MDR_fam"/>
</dbReference>
<evidence type="ECO:0000259" key="3">
    <source>
        <dbReference type="Pfam" id="PF16884"/>
    </source>
</evidence>
<sequence length="327" mass="34774">MTAARQVHLVRRPNGVPVADDFAVVSVDVPDAGDGEVQVQNLLMSVDPYMRPRLTADQPLNVAMIGGGIGRVVQSRNPKFAEGTLVRHGVGMQERFISDGKGLQALNPDPALSLSVYMHALGGTGITAYGGLLEVGALKVGEQVFVSTAGGAVGSVVAQIAKIKGCYVVGSTGADDKAAWLRDEVGLDAVINYKVQPLKTALAEAMPKGIDVYFENVGGSHLDAVLPRMNVRGRIPVCGMISTYNGGGEGVRNLSAIIYSRVRMEGFVASDFPHLQTKFVEDMTGWLKDGRMKYQETILDGFERAPEGLIGLFSGLNSGKMLIRVAD</sequence>
<evidence type="ECO:0000256" key="1">
    <source>
        <dbReference type="ARBA" id="ARBA00023002"/>
    </source>
</evidence>
<dbReference type="Gene3D" id="3.90.180.10">
    <property type="entry name" value="Medium-chain alcohol dehydrogenases, catalytic domain"/>
    <property type="match status" value="1"/>
</dbReference>
<evidence type="ECO:0000313" key="5">
    <source>
        <dbReference type="Proteomes" id="UP000249524"/>
    </source>
</evidence>
<dbReference type="SUPFAM" id="SSF50129">
    <property type="entry name" value="GroES-like"/>
    <property type="match status" value="1"/>
</dbReference>
<dbReference type="Proteomes" id="UP000249524">
    <property type="component" value="Unassembled WGS sequence"/>
</dbReference>
<feature type="domain" description="Alcohol dehydrogenase-like C-terminal" evidence="2">
    <location>
        <begin position="152"/>
        <end position="271"/>
    </location>
</feature>
<accession>A0A328BGI1</accession>
<dbReference type="PANTHER" id="PTHR43205">
    <property type="entry name" value="PROSTAGLANDIN REDUCTASE"/>
    <property type="match status" value="1"/>
</dbReference>
<reference evidence="4 5" key="1">
    <citation type="submission" date="2018-05" db="EMBL/GenBank/DDBJ databases">
        <authorList>
            <person name="Lanie J.A."/>
            <person name="Ng W.-L."/>
            <person name="Kazmierczak K.M."/>
            <person name="Andrzejewski T.M."/>
            <person name="Davidsen T.M."/>
            <person name="Wayne K.J."/>
            <person name="Tettelin H."/>
            <person name="Glass J.I."/>
            <person name="Rusch D."/>
            <person name="Podicherti R."/>
            <person name="Tsui H.-C.T."/>
            <person name="Winkler M.E."/>
        </authorList>
    </citation>
    <scope>NUCLEOTIDE SEQUENCE [LARGE SCALE GENOMIC DNA]</scope>
    <source>
        <strain evidence="4 5">BUT-10</strain>
    </source>
</reference>
<dbReference type="EMBL" id="QFYS01000004">
    <property type="protein sequence ID" value="RAK65641.1"/>
    <property type="molecule type" value="Genomic_DNA"/>
</dbReference>
<dbReference type="Gene3D" id="3.40.50.720">
    <property type="entry name" value="NAD(P)-binding Rossmann-like Domain"/>
    <property type="match status" value="1"/>
</dbReference>
<feature type="domain" description="Oxidoreductase N-terminal" evidence="3">
    <location>
        <begin position="5"/>
        <end position="105"/>
    </location>
</feature>